<feature type="active site" description="Proton acceptor" evidence="4">
    <location>
        <position position="122"/>
    </location>
</feature>
<dbReference type="Proteomes" id="UP000287233">
    <property type="component" value="Chromosome"/>
</dbReference>
<dbReference type="PROSITE" id="PS50305">
    <property type="entry name" value="SIRTUIN"/>
    <property type="match status" value="1"/>
</dbReference>
<dbReference type="EC" id="2.3.1.286" evidence="1"/>
<dbReference type="InterPro" id="IPR050134">
    <property type="entry name" value="NAD-dep_sirtuin_deacylases"/>
</dbReference>
<dbReference type="PANTHER" id="PTHR11085:SF4">
    <property type="entry name" value="NAD-DEPENDENT PROTEIN DEACYLASE"/>
    <property type="match status" value="1"/>
</dbReference>
<keyword evidence="4" id="KW-0479">Metal-binding</keyword>
<feature type="binding site" evidence="4">
    <location>
        <position position="156"/>
    </location>
    <ligand>
        <name>Zn(2+)</name>
        <dbReference type="ChEBI" id="CHEBI:29105"/>
    </ligand>
</feature>
<sequence length="253" mass="27371">MRPDTDAITRAARLLNQAHDAWALTGAGVSTPSGIPDFRSPGGLWELADPDEVSSIAGFRRNPEAFYSFWVGRFRQMQEAQPNSLHTLLAALEARNQLRGIITQNIDGLHQRAGSRRVFEVHGNARSGTCQTCRARYTMAEIAHQTEIHGTAHCACGGLVKPNVVLFGEDMSPDFAQAWESTANADLLLVLGTSLTVWPVAGLVPRLSARGATLIIANRDPTPYDDRAEVVLRGDLLELACALSRALGMDADA</sequence>
<keyword evidence="3" id="KW-0520">NAD</keyword>
<dbReference type="AlphaFoldDB" id="A0A410FV81"/>
<dbReference type="GO" id="GO:0070403">
    <property type="term" value="F:NAD+ binding"/>
    <property type="evidence" value="ECO:0007669"/>
    <property type="project" value="InterPro"/>
</dbReference>
<evidence type="ECO:0000313" key="6">
    <source>
        <dbReference type="EMBL" id="QAA77015.1"/>
    </source>
</evidence>
<feature type="binding site" evidence="4">
    <location>
        <position position="133"/>
    </location>
    <ligand>
        <name>Zn(2+)</name>
        <dbReference type="ChEBI" id="CHEBI:29105"/>
    </ligand>
</feature>
<dbReference type="GO" id="GO:0017136">
    <property type="term" value="F:histone deacetylase activity, NAD-dependent"/>
    <property type="evidence" value="ECO:0007669"/>
    <property type="project" value="TreeGrafter"/>
</dbReference>
<accession>A0A410FV81</accession>
<dbReference type="Gene3D" id="3.30.1600.10">
    <property type="entry name" value="SIR2/SIRT2 'Small Domain"/>
    <property type="match status" value="1"/>
</dbReference>
<feature type="domain" description="Deacetylase sirtuin-type" evidence="5">
    <location>
        <begin position="1"/>
        <end position="250"/>
    </location>
</feature>
<dbReference type="Pfam" id="PF02146">
    <property type="entry name" value="SIR2"/>
    <property type="match status" value="1"/>
</dbReference>
<dbReference type="InterPro" id="IPR026590">
    <property type="entry name" value="Ssirtuin_cat_dom"/>
</dbReference>
<dbReference type="CDD" id="cd01407">
    <property type="entry name" value="SIR2-fam"/>
    <property type="match status" value="1"/>
</dbReference>
<keyword evidence="2" id="KW-0808">Transferase</keyword>
<dbReference type="InterPro" id="IPR026591">
    <property type="entry name" value="Sirtuin_cat_small_dom_sf"/>
</dbReference>
<dbReference type="Gene3D" id="3.40.50.1220">
    <property type="entry name" value="TPP-binding domain"/>
    <property type="match status" value="1"/>
</dbReference>
<evidence type="ECO:0000256" key="4">
    <source>
        <dbReference type="PROSITE-ProRule" id="PRU00236"/>
    </source>
</evidence>
<keyword evidence="4" id="KW-0862">Zinc</keyword>
<dbReference type="SUPFAM" id="SSF52467">
    <property type="entry name" value="DHS-like NAD/FAD-binding domain"/>
    <property type="match status" value="1"/>
</dbReference>
<feature type="binding site" evidence="4">
    <location>
        <position position="130"/>
    </location>
    <ligand>
        <name>Zn(2+)</name>
        <dbReference type="ChEBI" id="CHEBI:29105"/>
    </ligand>
</feature>
<proteinExistence type="predicted"/>
<organism evidence="6 7">
    <name type="scientific">Bipolaricaulis sibiricus</name>
    <dbReference type="NCBI Taxonomy" id="2501609"/>
    <lineage>
        <taxon>Bacteria</taxon>
        <taxon>Candidatus Bipolaricaulota</taxon>
        <taxon>Candidatus Bipolaricaulia</taxon>
        <taxon>Candidatus Bipolaricaulales</taxon>
        <taxon>Candidatus Bipolaricaulaceae</taxon>
        <taxon>Candidatus Bipolaricaulis</taxon>
    </lineage>
</organism>
<feature type="binding site" evidence="4">
    <location>
        <position position="154"/>
    </location>
    <ligand>
        <name>Zn(2+)</name>
        <dbReference type="ChEBI" id="CHEBI:29105"/>
    </ligand>
</feature>
<evidence type="ECO:0000313" key="7">
    <source>
        <dbReference type="Proteomes" id="UP000287233"/>
    </source>
</evidence>
<dbReference type="GO" id="GO:0046872">
    <property type="term" value="F:metal ion binding"/>
    <property type="evidence" value="ECO:0007669"/>
    <property type="project" value="UniProtKB-KW"/>
</dbReference>
<reference evidence="7" key="1">
    <citation type="submission" date="2018-12" db="EMBL/GenBank/DDBJ databases">
        <title>Complete genome sequence of an uncultured bacterium of the candidate phylum Bipolaricaulota.</title>
        <authorList>
            <person name="Kadnikov V.V."/>
            <person name="Mardanov A.V."/>
            <person name="Beletsky A.V."/>
            <person name="Frank Y.A."/>
            <person name="Karnachuk O.V."/>
            <person name="Ravin N.V."/>
        </authorList>
    </citation>
    <scope>NUCLEOTIDE SEQUENCE [LARGE SCALE GENOMIC DNA]</scope>
</reference>
<evidence type="ECO:0000259" key="5">
    <source>
        <dbReference type="PROSITE" id="PS50305"/>
    </source>
</evidence>
<evidence type="ECO:0000256" key="2">
    <source>
        <dbReference type="ARBA" id="ARBA00022679"/>
    </source>
</evidence>
<evidence type="ECO:0000256" key="3">
    <source>
        <dbReference type="ARBA" id="ARBA00023027"/>
    </source>
</evidence>
<dbReference type="PANTHER" id="PTHR11085">
    <property type="entry name" value="NAD-DEPENDENT PROTEIN DEACYLASE SIRTUIN-5, MITOCHONDRIAL-RELATED"/>
    <property type="match status" value="1"/>
</dbReference>
<dbReference type="InterPro" id="IPR029035">
    <property type="entry name" value="DHS-like_NAD/FAD-binding_dom"/>
</dbReference>
<gene>
    <name evidence="6" type="ORF">BIP78_1249</name>
</gene>
<dbReference type="KEGG" id="bih:BIP78_1249"/>
<protein>
    <recommendedName>
        <fullName evidence="1">protein acetyllysine N-acetyltransferase</fullName>
        <ecNumber evidence="1">2.3.1.286</ecNumber>
    </recommendedName>
</protein>
<dbReference type="EMBL" id="CP034928">
    <property type="protein sequence ID" value="QAA77015.1"/>
    <property type="molecule type" value="Genomic_DNA"/>
</dbReference>
<evidence type="ECO:0000256" key="1">
    <source>
        <dbReference type="ARBA" id="ARBA00012928"/>
    </source>
</evidence>
<dbReference type="InterPro" id="IPR003000">
    <property type="entry name" value="Sirtuin"/>
</dbReference>
<dbReference type="NCBIfam" id="NF001753">
    <property type="entry name" value="PRK00481.1-3"/>
    <property type="match status" value="1"/>
</dbReference>
<name>A0A410FV81_BIPS1</name>